<organism evidence="1 2">
    <name type="scientific">Araneus ventricosus</name>
    <name type="common">Orbweaver spider</name>
    <name type="synonym">Epeira ventricosa</name>
    <dbReference type="NCBI Taxonomy" id="182803"/>
    <lineage>
        <taxon>Eukaryota</taxon>
        <taxon>Metazoa</taxon>
        <taxon>Ecdysozoa</taxon>
        <taxon>Arthropoda</taxon>
        <taxon>Chelicerata</taxon>
        <taxon>Arachnida</taxon>
        <taxon>Araneae</taxon>
        <taxon>Araneomorphae</taxon>
        <taxon>Entelegynae</taxon>
        <taxon>Araneoidea</taxon>
        <taxon>Araneidae</taxon>
        <taxon>Araneus</taxon>
    </lineage>
</organism>
<evidence type="ECO:0000313" key="1">
    <source>
        <dbReference type="EMBL" id="GBL98444.1"/>
    </source>
</evidence>
<dbReference type="EMBL" id="BGPR01000139">
    <property type="protein sequence ID" value="GBL98444.1"/>
    <property type="molecule type" value="Genomic_DNA"/>
</dbReference>
<proteinExistence type="predicted"/>
<name>A0A4Y2C557_ARAVE</name>
<reference evidence="1 2" key="1">
    <citation type="journal article" date="2019" name="Sci. Rep.">
        <title>Orb-weaving spider Araneus ventricosus genome elucidates the spidroin gene catalogue.</title>
        <authorList>
            <person name="Kono N."/>
            <person name="Nakamura H."/>
            <person name="Ohtoshi R."/>
            <person name="Moran D.A.P."/>
            <person name="Shinohara A."/>
            <person name="Yoshida Y."/>
            <person name="Fujiwara M."/>
            <person name="Mori M."/>
            <person name="Tomita M."/>
            <person name="Arakawa K."/>
        </authorList>
    </citation>
    <scope>NUCLEOTIDE SEQUENCE [LARGE SCALE GENOMIC DNA]</scope>
</reference>
<dbReference type="Proteomes" id="UP000499080">
    <property type="component" value="Unassembled WGS sequence"/>
</dbReference>
<keyword evidence="2" id="KW-1185">Reference proteome</keyword>
<comment type="caution">
    <text evidence="1">The sequence shown here is derived from an EMBL/GenBank/DDBJ whole genome shotgun (WGS) entry which is preliminary data.</text>
</comment>
<evidence type="ECO:0000313" key="2">
    <source>
        <dbReference type="Proteomes" id="UP000499080"/>
    </source>
</evidence>
<sequence length="103" mass="11396">MAGSCQAWIPDLGDKLGNLATNLVTLATNLGPRSEFFQMTPSDVTTCRGDYKRTVPASQSSSVLIDFERVDRQERTLEFRLQCEWKAGELSAIESVVIVIISD</sequence>
<gene>
    <name evidence="1" type="ORF">AVEN_187771_1</name>
</gene>
<accession>A0A4Y2C557</accession>
<dbReference type="AlphaFoldDB" id="A0A4Y2C557"/>
<protein>
    <submittedName>
        <fullName evidence="1">Uncharacterized protein</fullName>
    </submittedName>
</protein>